<proteinExistence type="predicted"/>
<protein>
    <submittedName>
        <fullName evidence="2">Uncharacterized protein</fullName>
    </submittedName>
</protein>
<sequence length="68" mass="7791">MTLRGPHWPQHRQDGCILETGRHKLHPLLSHLRQRSARCAEAADQGRSYEGRRSQRQSPQSQSCSIAM</sequence>
<feature type="region of interest" description="Disordered" evidence="1">
    <location>
        <begin position="39"/>
        <end position="68"/>
    </location>
</feature>
<organism evidence="2 3">
    <name type="scientific">Pleuronectes platessa</name>
    <name type="common">European plaice</name>
    <dbReference type="NCBI Taxonomy" id="8262"/>
    <lineage>
        <taxon>Eukaryota</taxon>
        <taxon>Metazoa</taxon>
        <taxon>Chordata</taxon>
        <taxon>Craniata</taxon>
        <taxon>Vertebrata</taxon>
        <taxon>Euteleostomi</taxon>
        <taxon>Actinopterygii</taxon>
        <taxon>Neopterygii</taxon>
        <taxon>Teleostei</taxon>
        <taxon>Neoteleostei</taxon>
        <taxon>Acanthomorphata</taxon>
        <taxon>Carangaria</taxon>
        <taxon>Pleuronectiformes</taxon>
        <taxon>Pleuronectoidei</taxon>
        <taxon>Pleuronectidae</taxon>
        <taxon>Pleuronectes</taxon>
    </lineage>
</organism>
<evidence type="ECO:0000256" key="1">
    <source>
        <dbReference type="SAM" id="MobiDB-lite"/>
    </source>
</evidence>
<name>A0A9N7YWD9_PLEPL</name>
<gene>
    <name evidence="2" type="ORF">PLEPLA_LOCUS34610</name>
</gene>
<accession>A0A9N7YWD9</accession>
<reference evidence="2" key="1">
    <citation type="submission" date="2020-03" db="EMBL/GenBank/DDBJ databases">
        <authorList>
            <person name="Weist P."/>
        </authorList>
    </citation>
    <scope>NUCLEOTIDE SEQUENCE</scope>
</reference>
<dbReference type="EMBL" id="CADEAL010003929">
    <property type="protein sequence ID" value="CAB1446898.1"/>
    <property type="molecule type" value="Genomic_DNA"/>
</dbReference>
<evidence type="ECO:0000313" key="3">
    <source>
        <dbReference type="Proteomes" id="UP001153269"/>
    </source>
</evidence>
<dbReference type="Proteomes" id="UP001153269">
    <property type="component" value="Unassembled WGS sequence"/>
</dbReference>
<comment type="caution">
    <text evidence="2">The sequence shown here is derived from an EMBL/GenBank/DDBJ whole genome shotgun (WGS) entry which is preliminary data.</text>
</comment>
<dbReference type="AlphaFoldDB" id="A0A9N7YWD9"/>
<feature type="compositionally biased region" description="Low complexity" evidence="1">
    <location>
        <begin position="56"/>
        <end position="68"/>
    </location>
</feature>
<keyword evidence="3" id="KW-1185">Reference proteome</keyword>
<evidence type="ECO:0000313" key="2">
    <source>
        <dbReference type="EMBL" id="CAB1446898.1"/>
    </source>
</evidence>